<keyword evidence="9" id="KW-0963">Cytoplasm</keyword>
<evidence type="ECO:0000256" key="8">
    <source>
        <dbReference type="ARBA" id="ARBA00023080"/>
    </source>
</evidence>
<comment type="similarity">
    <text evidence="2 9">Belongs to the pyrimidine 5'-nucleotidase family.</text>
</comment>
<evidence type="ECO:0000256" key="3">
    <source>
        <dbReference type="ARBA" id="ARBA00012643"/>
    </source>
</evidence>
<sequence length="301" mass="33892">MEKTIESILSHRSVRVRDENVVKKKLDAILKGGNDQLGVISDFDFTLTRSIDHNGVPCFSSHNVLNQLLYTLHPELTEEIHATNSKYLAIEYDPGLTKEEKLPYMIEWWTKAHEKYIAFRIHREEIEQFVVNAKIELRDGADALVRHLASSSIPLLLFSAGVGNVIDIFLRDQLGYIPDNIHIISNMLIFNDEGVVCACSEPLIHVFCKDASVIPKNAPFYNDIAHRGNIILLGDSLGDLHMDVGVAHSGTVLKIGFLNSRVDELLDSYLEGFDIVLVEDQTMDVPDLILQALLKNSQKFE</sequence>
<evidence type="ECO:0000313" key="11">
    <source>
        <dbReference type="WBParaSite" id="HCON_00028490-00001"/>
    </source>
</evidence>
<dbReference type="GO" id="GO:0016020">
    <property type="term" value="C:membrane"/>
    <property type="evidence" value="ECO:0007669"/>
    <property type="project" value="InterPro"/>
</dbReference>
<dbReference type="SUPFAM" id="SSF56784">
    <property type="entry name" value="HAD-like"/>
    <property type="match status" value="1"/>
</dbReference>
<dbReference type="EC" id="3.1.3.5" evidence="3 9"/>
<dbReference type="SFLD" id="SFLDG01128">
    <property type="entry name" value="C1.4:_5'-Nucleotidase_Like"/>
    <property type="match status" value="1"/>
</dbReference>
<protein>
    <recommendedName>
        <fullName evidence="3 9">5'-nucleotidase</fullName>
        <ecNumber evidence="3 9">3.1.3.5</ecNumber>
    </recommendedName>
</protein>
<dbReference type="PANTHER" id="PTHR13045:SF0">
    <property type="entry name" value="7-METHYLGUANOSINE PHOSPHATE-SPECIFIC 5'-NUCLEOTIDASE"/>
    <property type="match status" value="1"/>
</dbReference>
<dbReference type="NCBIfam" id="TIGR01544">
    <property type="entry name" value="HAD-SF-IE"/>
    <property type="match status" value="1"/>
</dbReference>
<dbReference type="GO" id="GO:0005737">
    <property type="term" value="C:cytoplasm"/>
    <property type="evidence" value="ECO:0007669"/>
    <property type="project" value="UniProtKB-SubCell"/>
</dbReference>
<proteinExistence type="inferred from homology"/>
<dbReference type="Pfam" id="PF05822">
    <property type="entry name" value="UMPH-1"/>
    <property type="match status" value="1"/>
</dbReference>
<accession>A0A7I4XYD7</accession>
<dbReference type="GO" id="GO:0000166">
    <property type="term" value="F:nucleotide binding"/>
    <property type="evidence" value="ECO:0007669"/>
    <property type="project" value="UniProtKB-KW"/>
</dbReference>
<dbReference type="Gene3D" id="1.10.150.340">
    <property type="entry name" value="Pyrimidine 5'-nucleotidase (UMPH-1), N-terminal domain"/>
    <property type="match status" value="1"/>
</dbReference>
<keyword evidence="4" id="KW-0479">Metal-binding</keyword>
<evidence type="ECO:0000256" key="2">
    <source>
        <dbReference type="ARBA" id="ARBA00008389"/>
    </source>
</evidence>
<evidence type="ECO:0000313" key="10">
    <source>
        <dbReference type="Proteomes" id="UP000025227"/>
    </source>
</evidence>
<evidence type="ECO:0000256" key="9">
    <source>
        <dbReference type="RuleBase" id="RU361276"/>
    </source>
</evidence>
<name>A0A7I4XYD7_HAECO</name>
<dbReference type="InterPro" id="IPR001872">
    <property type="entry name" value="Peptidase_A8"/>
</dbReference>
<evidence type="ECO:0000256" key="5">
    <source>
        <dbReference type="ARBA" id="ARBA00022741"/>
    </source>
</evidence>
<dbReference type="InterPro" id="IPR006434">
    <property type="entry name" value="Pyrimidine_nucleotidase_eu"/>
</dbReference>
<dbReference type="InterPro" id="IPR036412">
    <property type="entry name" value="HAD-like_sf"/>
</dbReference>
<dbReference type="GO" id="GO:0009117">
    <property type="term" value="P:nucleotide metabolic process"/>
    <property type="evidence" value="ECO:0007669"/>
    <property type="project" value="UniProtKB-KW"/>
</dbReference>
<dbReference type="PROSITE" id="PS00855">
    <property type="entry name" value="SPASE_II"/>
    <property type="match status" value="1"/>
</dbReference>
<keyword evidence="5 9" id="KW-0547">Nucleotide-binding</keyword>
<dbReference type="GO" id="GO:0000287">
    <property type="term" value="F:magnesium ion binding"/>
    <property type="evidence" value="ECO:0007669"/>
    <property type="project" value="InterPro"/>
</dbReference>
<dbReference type="SFLD" id="SFLDS00003">
    <property type="entry name" value="Haloacid_Dehalogenase"/>
    <property type="match status" value="1"/>
</dbReference>
<dbReference type="FunFam" id="1.10.150.340:FF:000001">
    <property type="entry name" value="Cytosolic 5-nucleotidase 3-like"/>
    <property type="match status" value="1"/>
</dbReference>
<dbReference type="GO" id="GO:0006508">
    <property type="term" value="P:proteolysis"/>
    <property type="evidence" value="ECO:0007669"/>
    <property type="project" value="InterPro"/>
</dbReference>
<dbReference type="OMA" id="IYQIPWI"/>
<evidence type="ECO:0000256" key="4">
    <source>
        <dbReference type="ARBA" id="ARBA00022723"/>
    </source>
</evidence>
<dbReference type="WBParaSite" id="HCON_00028490-00001">
    <property type="protein sequence ID" value="HCON_00028490-00001"/>
    <property type="gene ID" value="HCON_00028490"/>
</dbReference>
<dbReference type="OrthoDB" id="4096268at2759"/>
<dbReference type="PANTHER" id="PTHR13045">
    <property type="entry name" value="5'-NUCLEOTIDASE"/>
    <property type="match status" value="1"/>
</dbReference>
<evidence type="ECO:0000256" key="1">
    <source>
        <dbReference type="ARBA" id="ARBA00000815"/>
    </source>
</evidence>
<keyword evidence="6 9" id="KW-0378">Hydrolase</keyword>
<reference evidence="11" key="1">
    <citation type="submission" date="2020-12" db="UniProtKB">
        <authorList>
            <consortium name="WormBaseParasite"/>
        </authorList>
    </citation>
    <scope>IDENTIFICATION</scope>
    <source>
        <strain evidence="11">MHco3</strain>
    </source>
</reference>
<organism evidence="10 11">
    <name type="scientific">Haemonchus contortus</name>
    <name type="common">Barber pole worm</name>
    <dbReference type="NCBI Taxonomy" id="6289"/>
    <lineage>
        <taxon>Eukaryota</taxon>
        <taxon>Metazoa</taxon>
        <taxon>Ecdysozoa</taxon>
        <taxon>Nematoda</taxon>
        <taxon>Chromadorea</taxon>
        <taxon>Rhabditida</taxon>
        <taxon>Rhabditina</taxon>
        <taxon>Rhabditomorpha</taxon>
        <taxon>Strongyloidea</taxon>
        <taxon>Trichostrongylidae</taxon>
        <taxon>Haemonchus</taxon>
    </lineage>
</organism>
<dbReference type="GO" id="GO:0008253">
    <property type="term" value="F:5'-nucleotidase activity"/>
    <property type="evidence" value="ECO:0007669"/>
    <property type="project" value="UniProtKB-EC"/>
</dbReference>
<dbReference type="Gene3D" id="3.40.50.1000">
    <property type="entry name" value="HAD superfamily/HAD-like"/>
    <property type="match status" value="1"/>
</dbReference>
<dbReference type="GO" id="GO:0004190">
    <property type="term" value="F:aspartic-type endopeptidase activity"/>
    <property type="evidence" value="ECO:0007669"/>
    <property type="project" value="InterPro"/>
</dbReference>
<comment type="catalytic activity">
    <reaction evidence="1 9">
        <text>a ribonucleoside 5'-phosphate + H2O = a ribonucleoside + phosphate</text>
        <dbReference type="Rhea" id="RHEA:12484"/>
        <dbReference type="ChEBI" id="CHEBI:15377"/>
        <dbReference type="ChEBI" id="CHEBI:18254"/>
        <dbReference type="ChEBI" id="CHEBI:43474"/>
        <dbReference type="ChEBI" id="CHEBI:58043"/>
        <dbReference type="EC" id="3.1.3.5"/>
    </reaction>
</comment>
<dbReference type="InterPro" id="IPR023214">
    <property type="entry name" value="HAD_sf"/>
</dbReference>
<keyword evidence="7" id="KW-0460">Magnesium</keyword>
<evidence type="ECO:0000256" key="7">
    <source>
        <dbReference type="ARBA" id="ARBA00022842"/>
    </source>
</evidence>
<dbReference type="AlphaFoldDB" id="A0A7I4XYD7"/>
<keyword evidence="8 9" id="KW-0546">Nucleotide metabolism</keyword>
<comment type="subcellular location">
    <subcellularLocation>
        <location evidence="9">Cytoplasm</location>
    </subcellularLocation>
</comment>
<keyword evidence="10" id="KW-1185">Reference proteome</keyword>
<dbReference type="Proteomes" id="UP000025227">
    <property type="component" value="Unplaced"/>
</dbReference>
<evidence type="ECO:0000256" key="6">
    <source>
        <dbReference type="ARBA" id="ARBA00022801"/>
    </source>
</evidence>